<dbReference type="InterPro" id="IPR052985">
    <property type="entry name" value="CoA-trans_III_biosynth/detox"/>
</dbReference>
<dbReference type="Gene3D" id="3.40.50.10540">
    <property type="entry name" value="Crotonobetainyl-coa:carnitine coa-transferase, domain 1"/>
    <property type="match status" value="2"/>
</dbReference>
<dbReference type="PANTHER" id="PTHR48229">
    <property type="entry name" value="CAIB/BAIF FAMILY ENZYME (AFU_ORTHOLOGUE AFUA_1G05360)-RELATED"/>
    <property type="match status" value="1"/>
</dbReference>
<dbReference type="OrthoDB" id="9806585at2"/>
<evidence type="ECO:0000313" key="1">
    <source>
        <dbReference type="EMBL" id="BAE49526.1"/>
    </source>
</evidence>
<dbReference type="AlphaFoldDB" id="Q2W9E9"/>
<protein>
    <submittedName>
        <fullName evidence="1">Predicted acyl-CoA transferase/carnitine dehydratase</fullName>
    </submittedName>
</protein>
<evidence type="ECO:0000313" key="2">
    <source>
        <dbReference type="Proteomes" id="UP000007058"/>
    </source>
</evidence>
<dbReference type="Pfam" id="PF02515">
    <property type="entry name" value="CoA_transf_3"/>
    <property type="match status" value="2"/>
</dbReference>
<dbReference type="GO" id="GO:0016740">
    <property type="term" value="F:transferase activity"/>
    <property type="evidence" value="ECO:0007669"/>
    <property type="project" value="UniProtKB-KW"/>
</dbReference>
<dbReference type="Proteomes" id="UP000007058">
    <property type="component" value="Chromosome"/>
</dbReference>
<dbReference type="InterPro" id="IPR044855">
    <property type="entry name" value="CoA-Trfase_III_dom3_sf"/>
</dbReference>
<dbReference type="PANTHER" id="PTHR48229:SF1">
    <property type="entry name" value="ALPHA METHYLACYL-COA RACEMASE-RELATED"/>
    <property type="match status" value="1"/>
</dbReference>
<dbReference type="SUPFAM" id="SSF89796">
    <property type="entry name" value="CoA-transferase family III (CaiB/BaiF)"/>
    <property type="match status" value="2"/>
</dbReference>
<dbReference type="EMBL" id="AP007255">
    <property type="protein sequence ID" value="BAE49526.1"/>
    <property type="molecule type" value="Genomic_DNA"/>
</dbReference>
<reference evidence="1 2" key="1">
    <citation type="journal article" date="2005" name="DNA Res.">
        <title>Complete genome sequence of the facultative anaerobic magnetotactic bacterium Magnetospirillum sp. strain AMB-1.</title>
        <authorList>
            <person name="Matsunaga T."/>
            <person name="Okamura Y."/>
            <person name="Fukuda Y."/>
            <person name="Wahyudi A.T."/>
            <person name="Murase Y."/>
            <person name="Takeyama H."/>
        </authorList>
    </citation>
    <scope>NUCLEOTIDE SEQUENCE [LARGE SCALE GENOMIC DNA]</scope>
    <source>
        <strain evidence="2">ATCC 700264 / AMB-1</strain>
    </source>
</reference>
<organism evidence="1 2">
    <name type="scientific">Paramagnetospirillum magneticum (strain ATCC 700264 / AMB-1)</name>
    <name type="common">Magnetospirillum magneticum</name>
    <dbReference type="NCBI Taxonomy" id="342108"/>
    <lineage>
        <taxon>Bacteria</taxon>
        <taxon>Pseudomonadati</taxon>
        <taxon>Pseudomonadota</taxon>
        <taxon>Alphaproteobacteria</taxon>
        <taxon>Rhodospirillales</taxon>
        <taxon>Magnetospirillaceae</taxon>
        <taxon>Paramagnetospirillum</taxon>
    </lineage>
</organism>
<dbReference type="KEGG" id="mag:amb0722"/>
<proteinExistence type="predicted"/>
<dbReference type="InterPro" id="IPR003673">
    <property type="entry name" value="CoA-Trfase_fam_III"/>
</dbReference>
<dbReference type="InterPro" id="IPR023606">
    <property type="entry name" value="CoA-Trfase_III_dom_1_sf"/>
</dbReference>
<gene>
    <name evidence="1" type="ordered locus">amb0722</name>
</gene>
<dbReference type="RefSeq" id="WP_011383165.1">
    <property type="nucleotide sequence ID" value="NC_007626.1"/>
</dbReference>
<keyword evidence="2" id="KW-1185">Reference proteome</keyword>
<dbReference type="Gene3D" id="3.30.1540.10">
    <property type="entry name" value="formyl-coa transferase, domain 3"/>
    <property type="match status" value="1"/>
</dbReference>
<accession>Q2W9E9</accession>
<keyword evidence="1" id="KW-0808">Transferase</keyword>
<dbReference type="HOGENOM" id="CLU_021588_0_1_5"/>
<sequence>MSAQLEKPAARALAELLALGGLSDRPGGTIDITGQDPYFPTTHRVGEAAAAILAAQGAAIAEIWRRRSGRRQHVAVDVGAAALSLESVTLMTRRGYTVPYTDINYPLTNFHPTRDGRAIHLHAGYPHLRNGLLELLDCPNSIERIRAKVAQWNAFELEDAIAARGLCGNVARTRQEWLDHPQGAWLAAQPVVSVERIGDSPPEPLKPAARPLSGIRVIDLTDVLAGPTATRTLAEQGATVLRIRPPDRPIIPAFILDTGHGKLSTVMDLKRQPEAARMRALLAEADIFAQNYRPGAVAGLGFSVEDAVKLRPGIICMSLSCFGEGGPWNGRRGWEQLAQAASGMAVADGSIAEPRVSPVIPTDYTTGYLAAYGMAVALLRRATEGGSYHVRVSLSRTALWIQSLGGIGAKPAGITVPPETIRALETTRDTPEGRLRFLGPVARFEETRAYWELPSPPMAAHEPVWPLMPSQPDGPAVPVDFSVPR</sequence>
<name>Q2W9E9_PARM1</name>